<dbReference type="SUPFAM" id="SSF52317">
    <property type="entry name" value="Class I glutamine amidotransferase-like"/>
    <property type="match status" value="1"/>
</dbReference>
<dbReference type="InterPro" id="IPR015890">
    <property type="entry name" value="Chorismate_C"/>
</dbReference>
<dbReference type="InterPro" id="IPR005801">
    <property type="entry name" value="ADC_synthase"/>
</dbReference>
<dbReference type="NCBIfam" id="TIGR00553">
    <property type="entry name" value="pabB"/>
    <property type="match status" value="1"/>
</dbReference>
<dbReference type="GO" id="GO:0046654">
    <property type="term" value="P:tetrahydrofolate biosynthetic process"/>
    <property type="evidence" value="ECO:0007669"/>
    <property type="project" value="UniProtKB-UniPathway"/>
</dbReference>
<dbReference type="OrthoDB" id="64220at2759"/>
<evidence type="ECO:0000256" key="9">
    <source>
        <dbReference type="ARBA" id="ARBA00031904"/>
    </source>
</evidence>
<comment type="similarity">
    <text evidence="3">In the C-terminal section; belongs to the anthranilate synthase component I family.</text>
</comment>
<dbReference type="AlphaFoldDB" id="A0A8K1CMI6"/>
<dbReference type="SUPFAM" id="SSF56322">
    <property type="entry name" value="ADC synthase"/>
    <property type="match status" value="1"/>
</dbReference>
<dbReference type="GO" id="GO:0046820">
    <property type="term" value="F:4-amino-4-deoxychorismate synthase activity"/>
    <property type="evidence" value="ECO:0007669"/>
    <property type="project" value="UniProtKB-EC"/>
</dbReference>
<evidence type="ECO:0000259" key="12">
    <source>
        <dbReference type="Pfam" id="PF04715"/>
    </source>
</evidence>
<dbReference type="GO" id="GO:0005737">
    <property type="term" value="C:cytoplasm"/>
    <property type="evidence" value="ECO:0007669"/>
    <property type="project" value="TreeGrafter"/>
</dbReference>
<dbReference type="InterPro" id="IPR006221">
    <property type="entry name" value="TrpG/PapA_dom"/>
</dbReference>
<dbReference type="Gene3D" id="3.60.120.10">
    <property type="entry name" value="Anthranilate synthase"/>
    <property type="match status" value="1"/>
</dbReference>
<dbReference type="EMBL" id="SPLM01000036">
    <property type="protein sequence ID" value="TMW66040.1"/>
    <property type="molecule type" value="Genomic_DNA"/>
</dbReference>
<dbReference type="CDD" id="cd01743">
    <property type="entry name" value="GATase1_Anthranilate_Synthase"/>
    <property type="match status" value="1"/>
</dbReference>
<dbReference type="InterPro" id="IPR019999">
    <property type="entry name" value="Anth_synth_I-like"/>
</dbReference>
<organism evidence="13 14">
    <name type="scientific">Pythium oligandrum</name>
    <name type="common">Mycoparasitic fungus</name>
    <dbReference type="NCBI Taxonomy" id="41045"/>
    <lineage>
        <taxon>Eukaryota</taxon>
        <taxon>Sar</taxon>
        <taxon>Stramenopiles</taxon>
        <taxon>Oomycota</taxon>
        <taxon>Peronosporomycetes</taxon>
        <taxon>Pythiales</taxon>
        <taxon>Pythiaceae</taxon>
        <taxon>Pythium</taxon>
    </lineage>
</organism>
<comment type="pathway">
    <text evidence="2">Cofactor biosynthesis; tetrahydrofolate biosynthesis; 4-aminobenzoate from chorismate: step 1/2.</text>
</comment>
<evidence type="ECO:0000256" key="5">
    <source>
        <dbReference type="ARBA" id="ARBA00022679"/>
    </source>
</evidence>
<dbReference type="PRINTS" id="PR00099">
    <property type="entry name" value="CPSGATASE"/>
</dbReference>
<keyword evidence="14" id="KW-1185">Reference proteome</keyword>
<dbReference type="Gene3D" id="3.40.50.880">
    <property type="match status" value="1"/>
</dbReference>
<evidence type="ECO:0000313" key="13">
    <source>
        <dbReference type="EMBL" id="TMW66040.1"/>
    </source>
</evidence>
<evidence type="ECO:0000256" key="6">
    <source>
        <dbReference type="ARBA" id="ARBA00022909"/>
    </source>
</evidence>
<dbReference type="Pfam" id="PF04715">
    <property type="entry name" value="Anth_synt_I_N"/>
    <property type="match status" value="1"/>
</dbReference>
<evidence type="ECO:0000256" key="7">
    <source>
        <dbReference type="ARBA" id="ARBA00022962"/>
    </source>
</evidence>
<dbReference type="Pfam" id="PF00425">
    <property type="entry name" value="Chorismate_bind"/>
    <property type="match status" value="1"/>
</dbReference>
<evidence type="ECO:0000313" key="14">
    <source>
        <dbReference type="Proteomes" id="UP000794436"/>
    </source>
</evidence>
<dbReference type="UniPathway" id="UPA00077">
    <property type="reaction ID" value="UER00149"/>
</dbReference>
<keyword evidence="6" id="KW-0289">Folate biosynthesis</keyword>
<evidence type="ECO:0000256" key="4">
    <source>
        <dbReference type="ARBA" id="ARBA00013139"/>
    </source>
</evidence>
<comment type="catalytic activity">
    <reaction evidence="1">
        <text>chorismate + L-glutamine = 4-amino-4-deoxychorismate + L-glutamate</text>
        <dbReference type="Rhea" id="RHEA:11672"/>
        <dbReference type="ChEBI" id="CHEBI:29748"/>
        <dbReference type="ChEBI" id="CHEBI:29985"/>
        <dbReference type="ChEBI" id="CHEBI:58359"/>
        <dbReference type="ChEBI" id="CHEBI:58406"/>
        <dbReference type="EC" id="2.6.1.85"/>
    </reaction>
</comment>
<proteinExistence type="inferred from homology"/>
<evidence type="ECO:0000259" key="10">
    <source>
        <dbReference type="Pfam" id="PF00117"/>
    </source>
</evidence>
<dbReference type="EC" id="2.6.1.85" evidence="4"/>
<dbReference type="Pfam" id="PF00117">
    <property type="entry name" value="GATase"/>
    <property type="match status" value="1"/>
</dbReference>
<dbReference type="PRINTS" id="PR00095">
    <property type="entry name" value="ANTSNTHASEI"/>
</dbReference>
<accession>A0A8K1CMI6</accession>
<evidence type="ECO:0000256" key="1">
    <source>
        <dbReference type="ARBA" id="ARBA00001000"/>
    </source>
</evidence>
<dbReference type="NCBIfam" id="TIGR00566">
    <property type="entry name" value="trpG_papA"/>
    <property type="match status" value="1"/>
</dbReference>
<reference evidence="13" key="1">
    <citation type="submission" date="2019-03" db="EMBL/GenBank/DDBJ databases">
        <title>Long read genome sequence of the mycoparasitic Pythium oligandrum ATCC 38472 isolated from sugarbeet rhizosphere.</title>
        <authorList>
            <person name="Gaulin E."/>
        </authorList>
    </citation>
    <scope>NUCLEOTIDE SEQUENCE</scope>
    <source>
        <strain evidence="13">ATCC 38472_TT</strain>
    </source>
</reference>
<sequence length="800" mass="88110">MKTLAMPRVLSLLIDNYDSYTYNIFQMLAEINGLAPVVIKNDDFQGHWPSAWAAFLRQATKIAQEHALNDPVEARIAYNVVISPGPGHPAVPADFGMCADAIRSSTVPVLGVCLGHQGLATVYGGDVVNAPEVMHGRTSAVRFDSGVESKLFAHVPDGFEVVRYHSLTVSTKNLPPELQVTACTDDGVVMAMQHRTKPQYGVQFHPEAVCSTFGYQLFQNFRDITLNDPPTKCLLQHSDRAVSTSGVVPLDATTEGDSEFKVVIDRVATGLASLDFAQFVFDELFREAPRSFWLDSSNYSPSPTVTGQTSRFSYMGDDSGPLSYCVEYSVLDNELRLDGVAQESSEHRDMRGHLRAQLQRFQSHCVVDHRTNEQLGDDVFPFNFRGGFVGYFGYELLENGLEDPEDASASVLREAMKQKKAKGDYVPDASFIFADRTLVFDHVDECVYTMSISSSVHQASSQEWHTTMATRLTEVRDRFTAGTGISTPAPVHTQVNVVFHPSRPRSQYISDIHEVLRQIHDGETYEVCLTNQLRAEVAIQDPLALYHLLRRRNPAPYAAFYRSNPGCVSSSASPSGMTRSYAVCSSSPERFLSISRDGWMESKPIKGTRRRGHDAAEDDAIRDELATCMKDRAENMMIADLVRNDFGRVAQIGSVHVPKLMSVESYATVHQLVTTVRALRSPEADVVDVLEATFPGGSMTGAPKKRTMQLIRQLERHPRGVYSGALGFLSVDGSCDLNIIIRTAVITESSVTLGSGGAIVALSDQDEEYDEMLLKTRALVAAVGAFVTGDDTKARVVTNE</sequence>
<dbReference type="InterPro" id="IPR005802">
    <property type="entry name" value="ADC_synth_comp_1"/>
</dbReference>
<dbReference type="GO" id="GO:0000162">
    <property type="term" value="P:L-tryptophan biosynthetic process"/>
    <property type="evidence" value="ECO:0007669"/>
    <property type="project" value="TreeGrafter"/>
</dbReference>
<feature type="domain" description="Glutamine amidotransferase" evidence="10">
    <location>
        <begin position="12"/>
        <end position="221"/>
    </location>
</feature>
<dbReference type="PANTHER" id="PTHR11236:SF18">
    <property type="entry name" value="AMINODEOXYCHORISMATE SYNTHASE"/>
    <property type="match status" value="1"/>
</dbReference>
<dbReference type="PANTHER" id="PTHR11236">
    <property type="entry name" value="AMINOBENZOATE/ANTHRANILATE SYNTHASE"/>
    <property type="match status" value="1"/>
</dbReference>
<dbReference type="PROSITE" id="PS51273">
    <property type="entry name" value="GATASE_TYPE_1"/>
    <property type="match status" value="1"/>
</dbReference>
<gene>
    <name evidence="13" type="ORF">Poli38472_003805</name>
</gene>
<dbReference type="GO" id="GO:0008153">
    <property type="term" value="P:4-aminobenzoate biosynthetic process"/>
    <property type="evidence" value="ECO:0007669"/>
    <property type="project" value="TreeGrafter"/>
</dbReference>
<evidence type="ECO:0000256" key="8">
    <source>
        <dbReference type="ARBA" id="ARBA00031329"/>
    </source>
</evidence>
<keyword evidence="7" id="KW-0315">Glutamine amidotransferase</keyword>
<dbReference type="InterPro" id="IPR017926">
    <property type="entry name" value="GATASE"/>
</dbReference>
<dbReference type="GO" id="GO:0046656">
    <property type="term" value="P:folic acid biosynthetic process"/>
    <property type="evidence" value="ECO:0007669"/>
    <property type="project" value="UniProtKB-KW"/>
</dbReference>
<evidence type="ECO:0000259" key="11">
    <source>
        <dbReference type="Pfam" id="PF00425"/>
    </source>
</evidence>
<dbReference type="InterPro" id="IPR029062">
    <property type="entry name" value="Class_I_gatase-like"/>
</dbReference>
<evidence type="ECO:0000256" key="2">
    <source>
        <dbReference type="ARBA" id="ARBA00005009"/>
    </source>
</evidence>
<feature type="domain" description="Chorismate-utilising enzyme C-terminal" evidence="11">
    <location>
        <begin position="506"/>
        <end position="775"/>
    </location>
</feature>
<dbReference type="Proteomes" id="UP000794436">
    <property type="component" value="Unassembled WGS sequence"/>
</dbReference>
<name>A0A8K1CMI6_PYTOL</name>
<comment type="caution">
    <text evidence="13">The sequence shown here is derived from an EMBL/GenBank/DDBJ whole genome shotgun (WGS) entry which is preliminary data.</text>
</comment>
<keyword evidence="5" id="KW-0808">Transferase</keyword>
<feature type="domain" description="Anthranilate synthase component I N-terminal" evidence="12">
    <location>
        <begin position="286"/>
        <end position="448"/>
    </location>
</feature>
<dbReference type="InterPro" id="IPR006805">
    <property type="entry name" value="Anth_synth_I_N"/>
</dbReference>
<evidence type="ECO:0000256" key="3">
    <source>
        <dbReference type="ARBA" id="ARBA00005970"/>
    </source>
</evidence>
<protein>
    <recommendedName>
        <fullName evidence="4">aminodeoxychorismate synthase</fullName>
        <ecNumber evidence="4">2.6.1.85</ecNumber>
    </recommendedName>
    <alternativeName>
        <fullName evidence="8">Para-aminobenzoate synthase</fullName>
    </alternativeName>
    <alternativeName>
        <fullName evidence="9">p-aminobenzoic acid synthase</fullName>
    </alternativeName>
</protein>